<dbReference type="Pfam" id="PF01170">
    <property type="entry name" value="UPF0020"/>
    <property type="match status" value="1"/>
</dbReference>
<dbReference type="InterPro" id="IPR000241">
    <property type="entry name" value="RlmKL-like_Mtase"/>
</dbReference>
<dbReference type="GO" id="GO:0009307">
    <property type="term" value="P:DNA restriction-modification system"/>
    <property type="evidence" value="ECO:0007669"/>
    <property type="project" value="UniProtKB-KW"/>
</dbReference>
<dbReference type="GO" id="GO:0015667">
    <property type="term" value="F:site-specific DNA-methyltransferase (cytosine-N4-specific) activity"/>
    <property type="evidence" value="ECO:0007669"/>
    <property type="project" value="UniProtKB-EC"/>
</dbReference>
<comment type="caution">
    <text evidence="9">The sequence shown here is derived from an EMBL/GenBank/DDBJ whole genome shotgun (WGS) entry which is preliminary data.</text>
</comment>
<evidence type="ECO:0000256" key="4">
    <source>
        <dbReference type="ARBA" id="ARBA00022679"/>
    </source>
</evidence>
<dbReference type="GO" id="GO:0003677">
    <property type="term" value="F:DNA binding"/>
    <property type="evidence" value="ECO:0007669"/>
    <property type="project" value="InterPro"/>
</dbReference>
<dbReference type="SUPFAM" id="SSF53335">
    <property type="entry name" value="S-adenosyl-L-methionine-dependent methyltransferases"/>
    <property type="match status" value="1"/>
</dbReference>
<evidence type="ECO:0000313" key="9">
    <source>
        <dbReference type="EMBL" id="NVN50657.1"/>
    </source>
</evidence>
<proteinExistence type="inferred from homology"/>
<keyword evidence="10" id="KW-1185">Reference proteome</keyword>
<dbReference type="Gene3D" id="3.40.50.150">
    <property type="entry name" value="Vaccinia Virus protein VP39"/>
    <property type="match status" value="2"/>
</dbReference>
<dbReference type="EC" id="2.1.1.113" evidence="2"/>
<keyword evidence="3" id="KW-0489">Methyltransferase</keyword>
<dbReference type="GO" id="GO:0005737">
    <property type="term" value="C:cytoplasm"/>
    <property type="evidence" value="ECO:0007669"/>
    <property type="project" value="TreeGrafter"/>
</dbReference>
<comment type="catalytic activity">
    <reaction evidence="7">
        <text>a 2'-deoxycytidine in DNA + S-adenosyl-L-methionine = an N(4)-methyl-2'-deoxycytidine in DNA + S-adenosyl-L-homocysteine + H(+)</text>
        <dbReference type="Rhea" id="RHEA:16857"/>
        <dbReference type="Rhea" id="RHEA-COMP:11369"/>
        <dbReference type="Rhea" id="RHEA-COMP:13674"/>
        <dbReference type="ChEBI" id="CHEBI:15378"/>
        <dbReference type="ChEBI" id="CHEBI:57856"/>
        <dbReference type="ChEBI" id="CHEBI:59789"/>
        <dbReference type="ChEBI" id="CHEBI:85452"/>
        <dbReference type="ChEBI" id="CHEBI:137933"/>
        <dbReference type="EC" id="2.1.1.113"/>
    </reaction>
</comment>
<dbReference type="EMBL" id="JABFYL010000025">
    <property type="protein sequence ID" value="NVN50657.1"/>
    <property type="molecule type" value="Genomic_DNA"/>
</dbReference>
<reference evidence="9 10" key="1">
    <citation type="submission" date="2020-05" db="EMBL/GenBank/DDBJ databases">
        <title>Draft genome sequence of Mycobacterium hippocampi DL, isolated from European seabass, Dicentrarchus labrax, reared in fish farms.</title>
        <authorList>
            <person name="Stathopoulou P."/>
            <person name="Asimakis E."/>
            <person name="Tzokas K."/>
            <person name="Batargias C."/>
            <person name="Tsiamis G."/>
        </authorList>
    </citation>
    <scope>NUCLEOTIDE SEQUENCE [LARGE SCALE GENOMIC DNA]</scope>
    <source>
        <strain evidence="9 10">DL</strain>
    </source>
</reference>
<dbReference type="InterPro" id="IPR017985">
    <property type="entry name" value="MeTrfase_CN4_CS"/>
</dbReference>
<dbReference type="Proteomes" id="UP000570517">
    <property type="component" value="Unassembled WGS sequence"/>
</dbReference>
<keyword evidence="4" id="KW-0808">Transferase</keyword>
<organism evidence="9 10">
    <name type="scientific">Mycolicibacterium hippocampi</name>
    <dbReference type="NCBI Taxonomy" id="659824"/>
    <lineage>
        <taxon>Bacteria</taxon>
        <taxon>Bacillati</taxon>
        <taxon>Actinomycetota</taxon>
        <taxon>Actinomycetes</taxon>
        <taxon>Mycobacteriales</taxon>
        <taxon>Mycobacteriaceae</taxon>
        <taxon>Mycolicibacterium</taxon>
    </lineage>
</organism>
<comment type="similarity">
    <text evidence="1">Belongs to the N(4)/N(6)-methyltransferase family. N(4) subfamily.</text>
</comment>
<evidence type="ECO:0000256" key="2">
    <source>
        <dbReference type="ARBA" id="ARBA00012185"/>
    </source>
</evidence>
<dbReference type="InterPro" id="IPR029063">
    <property type="entry name" value="SAM-dependent_MTases_sf"/>
</dbReference>
<evidence type="ECO:0000256" key="1">
    <source>
        <dbReference type="ARBA" id="ARBA00010203"/>
    </source>
</evidence>
<evidence type="ECO:0000256" key="3">
    <source>
        <dbReference type="ARBA" id="ARBA00022603"/>
    </source>
</evidence>
<dbReference type="RefSeq" id="WP_178359005.1">
    <property type="nucleotide sequence ID" value="NZ_JABFYL010000025.1"/>
</dbReference>
<gene>
    <name evidence="9" type="ORF">HLY00_3374</name>
</gene>
<dbReference type="GO" id="GO:0032259">
    <property type="term" value="P:methylation"/>
    <property type="evidence" value="ECO:0007669"/>
    <property type="project" value="UniProtKB-KW"/>
</dbReference>
<sequence length="370" mass="41367">MNLQGVDHAVIDEQYRPSSLHELSPYLGKMRPELAAWAVDASTDVGSRIYDPFCGSGTVLVEAQSRGRVAVGSDLNPYAVLLSRAKMSAFEKSLPSSGHEFVEKYLPRVKNLRPEVSPAGLSQELRNMYHPETLISLLTWVRILRDEGDDFGLACLLGIAHHQRPGFLSYPASHTVPYLRDKSFPRTLFPELYEYRDVETRLARKIDRALRRLPNLTAAPQSGAVLHGHSGELDEDSTFDAIITSPPYMGQLHYARDNRIRLELLGYADWQSLDSAVSPRLNVFLERSVAWLADWSRLLKAGGTLSILVGDKTNTTKRPFAELVASLVLDSGSFFQEIGSRVSPIPSRRRVRKGCEGSSSELLLQYRMVK</sequence>
<evidence type="ECO:0000256" key="5">
    <source>
        <dbReference type="ARBA" id="ARBA00022691"/>
    </source>
</evidence>
<dbReference type="PRINTS" id="PR00507">
    <property type="entry name" value="N12N6MTFRASE"/>
</dbReference>
<dbReference type="AlphaFoldDB" id="A0A850PPP0"/>
<name>A0A850PPP0_9MYCO</name>
<keyword evidence="6" id="KW-0680">Restriction system</keyword>
<feature type="domain" description="Ribosomal RNA large subunit methyltransferase K/L-like methyltransferase" evidence="8">
    <location>
        <begin position="28"/>
        <end position="71"/>
    </location>
</feature>
<dbReference type="PANTHER" id="PTHR13370">
    <property type="entry name" value="RNA METHYLASE-RELATED"/>
    <property type="match status" value="1"/>
</dbReference>
<protein>
    <recommendedName>
        <fullName evidence="2">site-specific DNA-methyltransferase (cytosine-N(4)-specific)</fullName>
        <ecNumber evidence="2">2.1.1.113</ecNumber>
    </recommendedName>
</protein>
<keyword evidence="5" id="KW-0949">S-adenosyl-L-methionine</keyword>
<accession>A0A850PPP0</accession>
<dbReference type="PROSITE" id="PS00093">
    <property type="entry name" value="N4_MTASE"/>
    <property type="match status" value="1"/>
</dbReference>
<evidence type="ECO:0000256" key="7">
    <source>
        <dbReference type="ARBA" id="ARBA00049120"/>
    </source>
</evidence>
<evidence type="ECO:0000313" key="10">
    <source>
        <dbReference type="Proteomes" id="UP000570517"/>
    </source>
</evidence>
<evidence type="ECO:0000256" key="6">
    <source>
        <dbReference type="ARBA" id="ARBA00022747"/>
    </source>
</evidence>
<dbReference type="PANTHER" id="PTHR13370:SF3">
    <property type="entry name" value="TRNA (GUANINE(10)-N2)-METHYLTRANSFERASE HOMOLOG"/>
    <property type="match status" value="1"/>
</dbReference>
<evidence type="ECO:0000259" key="8">
    <source>
        <dbReference type="Pfam" id="PF01170"/>
    </source>
</evidence>